<proteinExistence type="predicted"/>
<dbReference type="AlphaFoldDB" id="A0A328ETM1"/>
<evidence type="ECO:0000313" key="1">
    <source>
        <dbReference type="EMBL" id="RAL70998.1"/>
    </source>
</evidence>
<organism evidence="1 2">
    <name type="scientific">Dehalococcoides mccartyi</name>
    <dbReference type="NCBI Taxonomy" id="61435"/>
    <lineage>
        <taxon>Bacteria</taxon>
        <taxon>Bacillati</taxon>
        <taxon>Chloroflexota</taxon>
        <taxon>Dehalococcoidia</taxon>
        <taxon>Dehalococcoidales</taxon>
        <taxon>Dehalococcoidaceae</taxon>
        <taxon>Dehalococcoides</taxon>
    </lineage>
</organism>
<protein>
    <submittedName>
        <fullName evidence="1">Uncharacterized protein</fullName>
    </submittedName>
</protein>
<dbReference type="Proteomes" id="UP000248786">
    <property type="component" value="Unassembled WGS sequence"/>
</dbReference>
<evidence type="ECO:0000313" key="2">
    <source>
        <dbReference type="Proteomes" id="UP000248786"/>
    </source>
</evidence>
<dbReference type="EMBL" id="QGLD01000008">
    <property type="protein sequence ID" value="RAL70998.1"/>
    <property type="molecule type" value="Genomic_DNA"/>
</dbReference>
<sequence>MVDDSLIFKAVANTRILRPPKQRLATFGITNIDYYLLTTPSYPVEEGDMPLQAETVVREGKVIVQQPRIVTPYYLTRLEGFSDEAKRYFSLLVDQYGSQAPGLMYAYKNESKGLNIVPGELHTVAQNISQQLDKDKAKLTTIIQGEDTLWDVSLLKFIYDLTRHSLQGNLSDLGSRGRLGVGTDGVPSDARFYIEELFSKTLRDEADPSELKDELERWELFNEYQDRFLPCLRKNKGKTDENYLGGSQRSL</sequence>
<reference evidence="1 2" key="1">
    <citation type="submission" date="2018-05" db="EMBL/GenBank/DDBJ databases">
        <title>Draft genome sequences of Dehalococcoides mccartyi strains RC and KS.</title>
        <authorList>
            <person name="Higgins S.A."/>
            <person name="Padilla-Crespo E."/>
            <person name="Loeffler F.E."/>
        </authorList>
    </citation>
    <scope>NUCLEOTIDE SEQUENCE [LARGE SCALE GENOMIC DNA]</scope>
    <source>
        <strain evidence="1 2">KS</strain>
    </source>
</reference>
<comment type="caution">
    <text evidence="1">The sequence shown here is derived from an EMBL/GenBank/DDBJ whole genome shotgun (WGS) entry which is preliminary data.</text>
</comment>
<name>A0A328ETM1_9CHLR</name>
<accession>A0A328ETM1</accession>
<gene>
    <name evidence="1" type="ORF">C1G86_0741</name>
</gene>